<evidence type="ECO:0000256" key="1">
    <source>
        <dbReference type="SAM" id="Coils"/>
    </source>
</evidence>
<protein>
    <submittedName>
        <fullName evidence="3">Uncharacterized protein</fullName>
    </submittedName>
</protein>
<evidence type="ECO:0000313" key="3">
    <source>
        <dbReference type="EMBL" id="GFD08450.1"/>
    </source>
</evidence>
<proteinExistence type="predicted"/>
<keyword evidence="1" id="KW-0175">Coiled coil</keyword>
<dbReference type="AlphaFoldDB" id="A0A699TF62"/>
<gene>
    <name evidence="3" type="ORF">Tci_880419</name>
</gene>
<feature type="compositionally biased region" description="Basic and acidic residues" evidence="2">
    <location>
        <begin position="52"/>
        <end position="68"/>
    </location>
</feature>
<dbReference type="EMBL" id="BKCJ011238532">
    <property type="protein sequence ID" value="GFD08450.1"/>
    <property type="molecule type" value="Genomic_DNA"/>
</dbReference>
<reference evidence="3" key="1">
    <citation type="journal article" date="2019" name="Sci. Rep.">
        <title>Draft genome of Tanacetum cinerariifolium, the natural source of mosquito coil.</title>
        <authorList>
            <person name="Yamashiro T."/>
            <person name="Shiraishi A."/>
            <person name="Satake H."/>
            <person name="Nakayama K."/>
        </authorList>
    </citation>
    <scope>NUCLEOTIDE SEQUENCE</scope>
</reference>
<feature type="region of interest" description="Disordered" evidence="2">
    <location>
        <begin position="49"/>
        <end position="75"/>
    </location>
</feature>
<comment type="caution">
    <text evidence="3">The sequence shown here is derived from an EMBL/GenBank/DDBJ whole genome shotgun (WGS) entry which is preliminary data.</text>
</comment>
<feature type="coiled-coil region" evidence="1">
    <location>
        <begin position="75"/>
        <end position="102"/>
    </location>
</feature>
<organism evidence="3">
    <name type="scientific">Tanacetum cinerariifolium</name>
    <name type="common">Dalmatian daisy</name>
    <name type="synonym">Chrysanthemum cinerariifolium</name>
    <dbReference type="NCBI Taxonomy" id="118510"/>
    <lineage>
        <taxon>Eukaryota</taxon>
        <taxon>Viridiplantae</taxon>
        <taxon>Streptophyta</taxon>
        <taxon>Embryophyta</taxon>
        <taxon>Tracheophyta</taxon>
        <taxon>Spermatophyta</taxon>
        <taxon>Magnoliopsida</taxon>
        <taxon>eudicotyledons</taxon>
        <taxon>Gunneridae</taxon>
        <taxon>Pentapetalae</taxon>
        <taxon>asterids</taxon>
        <taxon>campanulids</taxon>
        <taxon>Asterales</taxon>
        <taxon>Asteraceae</taxon>
        <taxon>Asteroideae</taxon>
        <taxon>Anthemideae</taxon>
        <taxon>Anthemidinae</taxon>
        <taxon>Tanacetum</taxon>
    </lineage>
</organism>
<name>A0A699TF62_TANCI</name>
<sequence>KGPTWLFDIDYSTDSINYQPLTVENKVNNTTEYYELPLWSFYTSTIKSSKVKNKDEKLNEDTDSKTNEESVDQEDQAFLEELERLKRQEKQANDAADTLRKTFAHSTKDLLLQAGATRASSTICFFKQELLKQAVLTMLILLAY</sequence>
<evidence type="ECO:0000256" key="2">
    <source>
        <dbReference type="SAM" id="MobiDB-lite"/>
    </source>
</evidence>
<accession>A0A699TF62</accession>
<feature type="non-terminal residue" evidence="3">
    <location>
        <position position="1"/>
    </location>
</feature>